<dbReference type="InterPro" id="IPR052920">
    <property type="entry name" value="DNA-binding_regulatory"/>
</dbReference>
<reference evidence="2 3" key="1">
    <citation type="submission" date="2019-02" db="EMBL/GenBank/DDBJ databases">
        <title>Dyella amyloliquefaciens sp. nov., isolated from forest soil.</title>
        <authorList>
            <person name="Gao Z.-H."/>
            <person name="Qiu L.-H."/>
        </authorList>
    </citation>
    <scope>NUCLEOTIDE SEQUENCE [LARGE SCALE GENOMIC DNA]</scope>
    <source>
        <strain evidence="2 3">KACC 12747</strain>
    </source>
</reference>
<dbReference type="EMBL" id="SJTG01000001">
    <property type="protein sequence ID" value="TCI13159.1"/>
    <property type="molecule type" value="Genomic_DNA"/>
</dbReference>
<dbReference type="GO" id="GO:0016787">
    <property type="term" value="F:hydrolase activity"/>
    <property type="evidence" value="ECO:0007669"/>
    <property type="project" value="UniProtKB-KW"/>
</dbReference>
<proteinExistence type="predicted"/>
<protein>
    <submittedName>
        <fullName evidence="2">Alpha/beta hydrolase</fullName>
    </submittedName>
</protein>
<feature type="domain" description="Serine aminopeptidase S33" evidence="1">
    <location>
        <begin position="69"/>
        <end position="167"/>
    </location>
</feature>
<keyword evidence="2" id="KW-0378">Hydrolase</keyword>
<evidence type="ECO:0000259" key="1">
    <source>
        <dbReference type="Pfam" id="PF12146"/>
    </source>
</evidence>
<gene>
    <name evidence="2" type="ORF">EZM97_07630</name>
</gene>
<dbReference type="PANTHER" id="PTHR43358:SF4">
    <property type="entry name" value="ALPHA_BETA HYDROLASE FOLD-1 DOMAIN-CONTAINING PROTEIN"/>
    <property type="match status" value="1"/>
</dbReference>
<evidence type="ECO:0000313" key="2">
    <source>
        <dbReference type="EMBL" id="TCI13159.1"/>
    </source>
</evidence>
<dbReference type="Gene3D" id="3.40.50.1820">
    <property type="entry name" value="alpha/beta hydrolase"/>
    <property type="match status" value="1"/>
</dbReference>
<dbReference type="AlphaFoldDB" id="A0A4R0Z081"/>
<dbReference type="PANTHER" id="PTHR43358">
    <property type="entry name" value="ALPHA/BETA-HYDROLASE"/>
    <property type="match status" value="1"/>
</dbReference>
<dbReference type="InterPro" id="IPR029058">
    <property type="entry name" value="AB_hydrolase_fold"/>
</dbReference>
<keyword evidence="3" id="KW-1185">Reference proteome</keyword>
<name>A0A4R0Z081_9GAMM</name>
<dbReference type="SUPFAM" id="SSF53474">
    <property type="entry name" value="alpha/beta-Hydrolases"/>
    <property type="match status" value="1"/>
</dbReference>
<evidence type="ECO:0000313" key="3">
    <source>
        <dbReference type="Proteomes" id="UP000291822"/>
    </source>
</evidence>
<dbReference type="Pfam" id="PF12146">
    <property type="entry name" value="Hydrolase_4"/>
    <property type="match status" value="1"/>
</dbReference>
<dbReference type="Proteomes" id="UP000291822">
    <property type="component" value="Unassembled WGS sequence"/>
</dbReference>
<organism evidence="2 3">
    <name type="scientific">Dyella soli</name>
    <dbReference type="NCBI Taxonomy" id="522319"/>
    <lineage>
        <taxon>Bacteria</taxon>
        <taxon>Pseudomonadati</taxon>
        <taxon>Pseudomonadota</taxon>
        <taxon>Gammaproteobacteria</taxon>
        <taxon>Lysobacterales</taxon>
        <taxon>Rhodanobacteraceae</taxon>
        <taxon>Dyella</taxon>
    </lineage>
</organism>
<sequence>MRQRRWWLGTAIITLTWLASAWWMVGRLLGGHHDVIGAPPTELRAEEVTLASRSGATLRGWYAPGMTGQGAVLLLHGVHADRRAMLPRALWLHSLGYAVLLIDFQAAGESTGDIVTIGLRESQDATSALAWLRDRAPGERIGIIGTSMGGAAVLLAQPPLRVDAMVLEQVYPDVRLAVRDRLERHVGSYGAWMTPMLLNVLHWKTGIDPTQLRPIDGIGRLASPTLLIAGSDDEHTRLDESLAMYAAAGGPKSLWVVPGARHVDLYRYDVDAYRKRVGAFLAEALRASRSSETADLTRDR</sequence>
<dbReference type="InterPro" id="IPR022742">
    <property type="entry name" value="Hydrolase_4"/>
</dbReference>
<comment type="caution">
    <text evidence="2">The sequence shown here is derived from an EMBL/GenBank/DDBJ whole genome shotgun (WGS) entry which is preliminary data.</text>
</comment>
<accession>A0A4R0Z081</accession>